<dbReference type="Gene3D" id="3.40.50.1100">
    <property type="match status" value="2"/>
</dbReference>
<dbReference type="PANTHER" id="PTHR10314">
    <property type="entry name" value="CYSTATHIONINE BETA-SYNTHASE"/>
    <property type="match status" value="1"/>
</dbReference>
<evidence type="ECO:0000313" key="1">
    <source>
        <dbReference type="EMBL" id="SVB30852.1"/>
    </source>
</evidence>
<dbReference type="InterPro" id="IPR036052">
    <property type="entry name" value="TrpB-like_PALP_sf"/>
</dbReference>
<dbReference type="AlphaFoldDB" id="A0A382CYG2"/>
<dbReference type="EMBL" id="UINC01036612">
    <property type="protein sequence ID" value="SVB30852.1"/>
    <property type="molecule type" value="Genomic_DNA"/>
</dbReference>
<reference evidence="1" key="1">
    <citation type="submission" date="2018-05" db="EMBL/GenBank/DDBJ databases">
        <authorList>
            <person name="Lanie J.A."/>
            <person name="Ng W.-L."/>
            <person name="Kazmierczak K.M."/>
            <person name="Andrzejewski T.M."/>
            <person name="Davidsen T.M."/>
            <person name="Wayne K.J."/>
            <person name="Tettelin H."/>
            <person name="Glass J.I."/>
            <person name="Rusch D."/>
            <person name="Podicherti R."/>
            <person name="Tsui H.-C.T."/>
            <person name="Winkler M.E."/>
        </authorList>
    </citation>
    <scope>NUCLEOTIDE SEQUENCE</scope>
</reference>
<dbReference type="InterPro" id="IPR050214">
    <property type="entry name" value="Cys_Synth/Cystath_Beta-Synth"/>
</dbReference>
<accession>A0A382CYG2</accession>
<sequence length="480" mass="54395">MNEAVINKTSEYFKKNGIILPKISELCNPDSIDDDIKDKLKSIDKDAIDPLNLFRVHWFNNRNHSGFLNRPEHIVLPSEFTGVEAKIIVNIGRLFPFITAHKVLAVYGCLLPRILNGNFDYSKHKAVWPSTGNYCRGGVAISRILGLKSVAILPEGMSKERFEWLEKWVEDPQDIIKTPGTESNVKEIYDACNELKKDPTNDIINQFSEYYNYAIHRAVTGPSFEKSFLEVKKDSNLQARFYVSASGSSGTLAAGDYLKDQFNTKIAVVEATECPTLLYNGYGEHNIQGIGDKHVPLIHNVMNSDFVVGVSDQATNNLNLIFNTEIGQNYLKSKKGLKEVFVDRLPEFGLSSIANIIASIKLAKYMNLGPEDAIITVATDGADLYLTELEKTKKEFHGIYDEISCAEICGQFLKGITTDHTLELNQKEKERIFNLGYYTWVEQQGIDLNDFEKRRDQQFWLDHYNHILSLNDKIDVFNAL</sequence>
<dbReference type="SUPFAM" id="SSF53686">
    <property type="entry name" value="Tryptophan synthase beta subunit-like PLP-dependent enzymes"/>
    <property type="match status" value="1"/>
</dbReference>
<proteinExistence type="predicted"/>
<protein>
    <recommendedName>
        <fullName evidence="2">Tryptophan synthase beta chain-like PALP domain-containing protein</fullName>
    </recommendedName>
</protein>
<organism evidence="1">
    <name type="scientific">marine metagenome</name>
    <dbReference type="NCBI Taxonomy" id="408172"/>
    <lineage>
        <taxon>unclassified sequences</taxon>
        <taxon>metagenomes</taxon>
        <taxon>ecological metagenomes</taxon>
    </lineage>
</organism>
<evidence type="ECO:0008006" key="2">
    <source>
        <dbReference type="Google" id="ProtNLM"/>
    </source>
</evidence>
<gene>
    <name evidence="1" type="ORF">METZ01_LOCUS183706</name>
</gene>
<name>A0A382CYG2_9ZZZZ</name>